<reference evidence="1 2" key="1">
    <citation type="journal article" date="2022" name="Plant J.">
        <title>Chromosome-level genome of Camellia lanceoleosa provides a valuable resource for understanding genome evolution and self-incompatibility.</title>
        <authorList>
            <person name="Gong W."/>
            <person name="Xiao S."/>
            <person name="Wang L."/>
            <person name="Liao Z."/>
            <person name="Chang Y."/>
            <person name="Mo W."/>
            <person name="Hu G."/>
            <person name="Li W."/>
            <person name="Zhao G."/>
            <person name="Zhu H."/>
            <person name="Hu X."/>
            <person name="Ji K."/>
            <person name="Xiang X."/>
            <person name="Song Q."/>
            <person name="Yuan D."/>
            <person name="Jin S."/>
            <person name="Zhang L."/>
        </authorList>
    </citation>
    <scope>NUCLEOTIDE SEQUENCE [LARGE SCALE GENOMIC DNA]</scope>
    <source>
        <strain evidence="1">SQ_2022a</strain>
    </source>
</reference>
<evidence type="ECO:0000313" key="1">
    <source>
        <dbReference type="EMBL" id="KAI8008246.1"/>
    </source>
</evidence>
<sequence>MKKSMEGFTIPLFFLYSLFSIITTSKALDTITRTQFITFNNTIVSPSQSFEMGFFTPGNSKNWYIAIWYKKIASGTIVWVANRDNPLPNSSGVLKLIDPGILVLLSSTNNTVWSTNTSRSTRNPLARLLDSGNLIIQDPNDHNPENYLWQSFDYPCDTLLPGMKIGKNLVTGREWHMSSWRSKDDPAHGDYTYWLDLRGYPQIFVSKGSVVLFRAGPWNGLRFTGTGTVLTKNPIFKFEMYFEKDEIYYRYDLLNSSVASRFILTPNGFSQRWTWINQNKGWELYVSAPPTVNCNSYNLCGAYGSCDVNKSSPVCGCLSKFVPKNAKDWNMTNWSGGCVRRTVLDCKNGDGFLKYSGVKLLDTRSSWYNRTMTLGECREVCLKNCSCMAYTSLDIRGGGSGCLLWFDDLVDIRLSNEGGGQDIYIRMASSELDLTVHQASFNGKKRETVIVTLTLFTGMLLLGLSIMLYIRKNKKKKKKKEDSRLKIEGRPVHNSKQGSTKKNQKEDMELPLFEFATIASSTNNFSIDNKLGEGGYGPVYKGRLEGEQEIAVKRLSKYSNQGLDEFKNEVICIAKLQHRNLVKLLGCCIQREEKMLIYEFMPNKSLDLFIFDEGRRTLMDWPKRFHIINGIARGLLYLHQDSRLRIIHRDLKASNILLDIDMNPKISDFGMARIFGGNETEGNTNRVVGTYGYMSPEYAVDGLFSIKSDVFSFGVIVLEIVSGTRNRGIIRPDHHFNLLGHAWRLYEESKSMELVDGFVRDSYCPSEVLRSIHVGLLCVQQHPQDRPTMSSVVMMLGSKGELPWPKKPGFFIETDGSSSKYAPCSVNELTITIMQPR</sequence>
<proteinExistence type="predicted"/>
<accession>A0ACC0H8P7</accession>
<dbReference type="EMBL" id="CM045764">
    <property type="protein sequence ID" value="KAI8008246.1"/>
    <property type="molecule type" value="Genomic_DNA"/>
</dbReference>
<evidence type="ECO:0000313" key="2">
    <source>
        <dbReference type="Proteomes" id="UP001060215"/>
    </source>
</evidence>
<dbReference type="Proteomes" id="UP001060215">
    <property type="component" value="Chromosome 7"/>
</dbReference>
<gene>
    <name evidence="1" type="ORF">LOK49_LG07G03244</name>
</gene>
<comment type="caution">
    <text evidence="1">The sequence shown here is derived from an EMBL/GenBank/DDBJ whole genome shotgun (WGS) entry which is preliminary data.</text>
</comment>
<name>A0ACC0H8P7_9ERIC</name>
<keyword evidence="2" id="KW-1185">Reference proteome</keyword>
<organism evidence="1 2">
    <name type="scientific">Camellia lanceoleosa</name>
    <dbReference type="NCBI Taxonomy" id="1840588"/>
    <lineage>
        <taxon>Eukaryota</taxon>
        <taxon>Viridiplantae</taxon>
        <taxon>Streptophyta</taxon>
        <taxon>Embryophyta</taxon>
        <taxon>Tracheophyta</taxon>
        <taxon>Spermatophyta</taxon>
        <taxon>Magnoliopsida</taxon>
        <taxon>eudicotyledons</taxon>
        <taxon>Gunneridae</taxon>
        <taxon>Pentapetalae</taxon>
        <taxon>asterids</taxon>
        <taxon>Ericales</taxon>
        <taxon>Theaceae</taxon>
        <taxon>Camellia</taxon>
    </lineage>
</organism>
<protein>
    <submittedName>
        <fullName evidence="1">G-type lectin S-receptor-like serine/threonine-protein kinase</fullName>
    </submittedName>
</protein>